<reference evidence="1 2" key="1">
    <citation type="submission" date="2017-09" db="EMBL/GenBank/DDBJ databases">
        <title>Depth-based differentiation of microbial function through sediment-hosted aquifers and enrichment of novel symbionts in the deep terrestrial subsurface.</title>
        <authorList>
            <person name="Probst A.J."/>
            <person name="Ladd B."/>
            <person name="Jarett J.K."/>
            <person name="Geller-Mcgrath D.E."/>
            <person name="Sieber C.M."/>
            <person name="Emerson J.B."/>
            <person name="Anantharaman K."/>
            <person name="Thomas B.C."/>
            <person name="Malmstrom R."/>
            <person name="Stieglmeier M."/>
            <person name="Klingl A."/>
            <person name="Woyke T."/>
            <person name="Ryan C.M."/>
            <person name="Banfield J.F."/>
        </authorList>
    </citation>
    <scope>NUCLEOTIDE SEQUENCE [LARGE SCALE GENOMIC DNA]</scope>
    <source>
        <strain evidence="1">CG10_big_fil_rev_8_21_14_0_10_50_16</strain>
    </source>
</reference>
<dbReference type="EMBL" id="PCYM01000001">
    <property type="protein sequence ID" value="PIR48025.1"/>
    <property type="molecule type" value="Genomic_DNA"/>
</dbReference>
<sequence>MQILAIADRPPDQPIKTILLKHAIDVIVTLGDLEQQQIYELEQITDIPKLGVYGNHCSGMYMTELGIENMHLRTLEIDGVTFGGFEGCVRYKNTSAKMYTQEESIELLRDFSRVDVMLCHAPPFGVNDEPDDSVHAGYKGLREYVEQKAPGYLLHGHTYPKEDALVTQLGSTQIVYVFGSKVITISK</sequence>
<dbReference type="Gene3D" id="3.60.21.10">
    <property type="match status" value="1"/>
</dbReference>
<gene>
    <name evidence="1" type="ORF">COV06_01335</name>
</gene>
<accession>A0A2H0RQJ4</accession>
<dbReference type="AlphaFoldDB" id="A0A2H0RQJ4"/>
<dbReference type="InterPro" id="IPR029052">
    <property type="entry name" value="Metallo-depent_PP-like"/>
</dbReference>
<proteinExistence type="predicted"/>
<protein>
    <submittedName>
        <fullName evidence="1">Metallophosphoesterase</fullName>
    </submittedName>
</protein>
<name>A0A2H0RQJ4_9BACT</name>
<comment type="caution">
    <text evidence="1">The sequence shown here is derived from an EMBL/GenBank/DDBJ whole genome shotgun (WGS) entry which is preliminary data.</text>
</comment>
<dbReference type="SUPFAM" id="SSF56300">
    <property type="entry name" value="Metallo-dependent phosphatases"/>
    <property type="match status" value="1"/>
</dbReference>
<evidence type="ECO:0000313" key="1">
    <source>
        <dbReference type="EMBL" id="PIR48025.1"/>
    </source>
</evidence>
<organism evidence="1 2">
    <name type="scientific">Candidatus Uhrbacteria bacterium CG10_big_fil_rev_8_21_14_0_10_50_16</name>
    <dbReference type="NCBI Taxonomy" id="1975039"/>
    <lineage>
        <taxon>Bacteria</taxon>
        <taxon>Candidatus Uhriibacteriota</taxon>
    </lineage>
</organism>
<evidence type="ECO:0000313" key="2">
    <source>
        <dbReference type="Proteomes" id="UP000230084"/>
    </source>
</evidence>
<dbReference type="Proteomes" id="UP000230084">
    <property type="component" value="Unassembled WGS sequence"/>
</dbReference>